<evidence type="ECO:0008006" key="4">
    <source>
        <dbReference type="Google" id="ProtNLM"/>
    </source>
</evidence>
<dbReference type="InParanoid" id="A0A671YXG1"/>
<reference evidence="2" key="2">
    <citation type="submission" date="2025-08" db="UniProtKB">
        <authorList>
            <consortium name="Ensembl"/>
        </authorList>
    </citation>
    <scope>IDENTIFICATION</scope>
</reference>
<dbReference type="AlphaFoldDB" id="A0A671YXG1"/>
<evidence type="ECO:0000256" key="1">
    <source>
        <dbReference type="SAM" id="SignalP"/>
    </source>
</evidence>
<protein>
    <recommendedName>
        <fullName evidence="4">Secreted protein</fullName>
    </recommendedName>
</protein>
<reference evidence="2" key="3">
    <citation type="submission" date="2025-09" db="UniProtKB">
        <authorList>
            <consortium name="Ensembl"/>
        </authorList>
    </citation>
    <scope>IDENTIFICATION</scope>
</reference>
<feature type="signal peptide" evidence="1">
    <location>
        <begin position="1"/>
        <end position="17"/>
    </location>
</feature>
<evidence type="ECO:0000313" key="2">
    <source>
        <dbReference type="Ensembl" id="ENSSAUP00010067715.1"/>
    </source>
</evidence>
<sequence>MSSSAHLTIILLPPSLFFLIEEGLYLNRCVCAGGTSHANSPSLSSLVTADYSSRLLCILWKKVHFMIGFSSNMKTQDLPCDYFLFESL</sequence>
<organism evidence="2 3">
    <name type="scientific">Sparus aurata</name>
    <name type="common">Gilthead sea bream</name>
    <dbReference type="NCBI Taxonomy" id="8175"/>
    <lineage>
        <taxon>Eukaryota</taxon>
        <taxon>Metazoa</taxon>
        <taxon>Chordata</taxon>
        <taxon>Craniata</taxon>
        <taxon>Vertebrata</taxon>
        <taxon>Euteleostomi</taxon>
        <taxon>Actinopterygii</taxon>
        <taxon>Neopterygii</taxon>
        <taxon>Teleostei</taxon>
        <taxon>Neoteleostei</taxon>
        <taxon>Acanthomorphata</taxon>
        <taxon>Eupercaria</taxon>
        <taxon>Spariformes</taxon>
        <taxon>Sparidae</taxon>
        <taxon>Sparus</taxon>
    </lineage>
</organism>
<evidence type="ECO:0000313" key="3">
    <source>
        <dbReference type="Proteomes" id="UP000472265"/>
    </source>
</evidence>
<reference evidence="2" key="1">
    <citation type="submission" date="2021-04" db="EMBL/GenBank/DDBJ databases">
        <authorList>
            <consortium name="Wellcome Sanger Institute Data Sharing"/>
        </authorList>
    </citation>
    <scope>NUCLEOTIDE SEQUENCE [LARGE SCALE GENOMIC DNA]</scope>
</reference>
<accession>A0A671YXG1</accession>
<keyword evidence="1" id="KW-0732">Signal</keyword>
<dbReference type="Proteomes" id="UP000472265">
    <property type="component" value="Chromosome 10"/>
</dbReference>
<name>A0A671YXG1_SPAAU</name>
<keyword evidence="3" id="KW-1185">Reference proteome</keyword>
<proteinExistence type="predicted"/>
<dbReference type="Ensembl" id="ENSSAUT00010070879.1">
    <property type="protein sequence ID" value="ENSSAUP00010067715.1"/>
    <property type="gene ID" value="ENSSAUG00010026904.1"/>
</dbReference>
<feature type="chain" id="PRO_5025526881" description="Secreted protein" evidence="1">
    <location>
        <begin position="18"/>
        <end position="88"/>
    </location>
</feature>